<feature type="compositionally biased region" description="Basic and acidic residues" evidence="1">
    <location>
        <begin position="46"/>
        <end position="56"/>
    </location>
</feature>
<dbReference type="GeneID" id="91567473"/>
<evidence type="ECO:0000313" key="3">
    <source>
        <dbReference type="Proteomes" id="UP001519291"/>
    </source>
</evidence>
<name>A0ABS4XX69_9ACTN</name>
<comment type="caution">
    <text evidence="2">The sequence shown here is derived from an EMBL/GenBank/DDBJ whole genome shotgun (WGS) entry which is preliminary data.</text>
</comment>
<feature type="compositionally biased region" description="Basic and acidic residues" evidence="1">
    <location>
        <begin position="11"/>
        <end position="39"/>
    </location>
</feature>
<evidence type="ECO:0000313" key="2">
    <source>
        <dbReference type="EMBL" id="MBP2401126.1"/>
    </source>
</evidence>
<sequence length="56" mass="6753">MQRQSNKHGPKKDDQLKKEAEHQSRSGRPTRSEEWRDPEALTQDEDSPRRQRPREE</sequence>
<reference evidence="2 3" key="1">
    <citation type="submission" date="2021-03" db="EMBL/GenBank/DDBJ databases">
        <title>Sequencing the genomes of 1000 actinobacteria strains.</title>
        <authorList>
            <person name="Klenk H.-P."/>
        </authorList>
    </citation>
    <scope>NUCLEOTIDE SEQUENCE [LARGE SCALE GENOMIC DNA]</scope>
    <source>
        <strain evidence="2 3">DSM 41480</strain>
    </source>
</reference>
<accession>A0ABS4XX69</accession>
<dbReference type="EMBL" id="JAGIOH010000001">
    <property type="protein sequence ID" value="MBP2401126.1"/>
    <property type="molecule type" value="Genomic_DNA"/>
</dbReference>
<keyword evidence="3" id="KW-1185">Reference proteome</keyword>
<protein>
    <submittedName>
        <fullName evidence="2">Uncharacterized protein</fullName>
    </submittedName>
</protein>
<gene>
    <name evidence="2" type="ORF">JO379_000595</name>
</gene>
<dbReference type="Proteomes" id="UP001519291">
    <property type="component" value="Unassembled WGS sequence"/>
</dbReference>
<organism evidence="2 3">
    <name type="scientific">Streptomyces syringium</name>
    <dbReference type="NCBI Taxonomy" id="76729"/>
    <lineage>
        <taxon>Bacteria</taxon>
        <taxon>Bacillati</taxon>
        <taxon>Actinomycetota</taxon>
        <taxon>Actinomycetes</taxon>
        <taxon>Kitasatosporales</taxon>
        <taxon>Streptomycetaceae</taxon>
        <taxon>Streptomyces</taxon>
    </lineage>
</organism>
<feature type="compositionally biased region" description="Basic residues" evidence="1">
    <location>
        <begin position="1"/>
        <end position="10"/>
    </location>
</feature>
<evidence type="ECO:0000256" key="1">
    <source>
        <dbReference type="SAM" id="MobiDB-lite"/>
    </source>
</evidence>
<dbReference type="RefSeq" id="WP_209513639.1">
    <property type="nucleotide sequence ID" value="NZ_JAGIOH010000001.1"/>
</dbReference>
<proteinExistence type="predicted"/>
<feature type="region of interest" description="Disordered" evidence="1">
    <location>
        <begin position="1"/>
        <end position="56"/>
    </location>
</feature>